<dbReference type="EMBL" id="CM017324">
    <property type="protein sequence ID" value="KAE8038007.1"/>
    <property type="molecule type" value="Genomic_DNA"/>
</dbReference>
<name>A0A660KNM1_9ROSI</name>
<protein>
    <submittedName>
        <fullName evidence="1">Uncharacterized protein</fullName>
    </submittedName>
</protein>
<dbReference type="AlphaFoldDB" id="A0A660KNM1"/>
<proteinExistence type="predicted"/>
<keyword evidence="2" id="KW-1185">Reference proteome</keyword>
<evidence type="ECO:0000313" key="2">
    <source>
        <dbReference type="Proteomes" id="UP000327013"/>
    </source>
</evidence>
<gene>
    <name evidence="1" type="ORF">FH972_010555</name>
</gene>
<reference evidence="1 2" key="1">
    <citation type="submission" date="2019-06" db="EMBL/GenBank/DDBJ databases">
        <title>A chromosomal-level reference genome of Carpinus fangiana (Coryloideae, Betulaceae).</title>
        <authorList>
            <person name="Yang X."/>
            <person name="Wang Z."/>
            <person name="Zhang L."/>
            <person name="Hao G."/>
            <person name="Liu J."/>
            <person name="Yang Y."/>
        </authorList>
    </citation>
    <scope>NUCLEOTIDE SEQUENCE [LARGE SCALE GENOMIC DNA]</scope>
    <source>
        <strain evidence="1">Cfa_2016G</strain>
        <tissue evidence="1">Leaf</tissue>
    </source>
</reference>
<accession>A0A660KNM1</accession>
<dbReference type="Proteomes" id="UP000327013">
    <property type="component" value="Chromosome 4"/>
</dbReference>
<evidence type="ECO:0000313" key="1">
    <source>
        <dbReference type="EMBL" id="KAE8038007.1"/>
    </source>
</evidence>
<organism evidence="1 2">
    <name type="scientific">Carpinus fangiana</name>
    <dbReference type="NCBI Taxonomy" id="176857"/>
    <lineage>
        <taxon>Eukaryota</taxon>
        <taxon>Viridiplantae</taxon>
        <taxon>Streptophyta</taxon>
        <taxon>Embryophyta</taxon>
        <taxon>Tracheophyta</taxon>
        <taxon>Spermatophyta</taxon>
        <taxon>Magnoliopsida</taxon>
        <taxon>eudicotyledons</taxon>
        <taxon>Gunneridae</taxon>
        <taxon>Pentapetalae</taxon>
        <taxon>rosids</taxon>
        <taxon>fabids</taxon>
        <taxon>Fagales</taxon>
        <taxon>Betulaceae</taxon>
        <taxon>Carpinus</taxon>
    </lineage>
</organism>
<sequence length="140" mass="15973">MDHIAWKGRCSITPIARVPGETRLQGVIESSGILWFCGKCRGVVEDPLDCLWQMQRSDIMLWAEIVGLISCACYNCEVSHLESKTHPDWTSYTSVSNHLGGWGQIMWCWLHRGPAIDVQNQLARPLWTKSTQSLERNFKI</sequence>